<dbReference type="GO" id="GO:0003700">
    <property type="term" value="F:DNA-binding transcription factor activity"/>
    <property type="evidence" value="ECO:0007669"/>
    <property type="project" value="InterPro"/>
</dbReference>
<evidence type="ECO:0000313" key="5">
    <source>
        <dbReference type="EMBL" id="TQV77547.1"/>
    </source>
</evidence>
<organism evidence="5 6">
    <name type="scientific">Aliikangiella marina</name>
    <dbReference type="NCBI Taxonomy" id="1712262"/>
    <lineage>
        <taxon>Bacteria</taxon>
        <taxon>Pseudomonadati</taxon>
        <taxon>Pseudomonadota</taxon>
        <taxon>Gammaproteobacteria</taxon>
        <taxon>Oceanospirillales</taxon>
        <taxon>Pleioneaceae</taxon>
        <taxon>Aliikangiella</taxon>
    </lineage>
</organism>
<evidence type="ECO:0000256" key="1">
    <source>
        <dbReference type="ARBA" id="ARBA00023015"/>
    </source>
</evidence>
<accession>A0A545TK11</accession>
<keyword evidence="2" id="KW-0238">DNA-binding</keyword>
<dbReference type="InterPro" id="IPR036390">
    <property type="entry name" value="WH_DNA-bd_sf"/>
</dbReference>
<gene>
    <name evidence="5" type="ORF">FLL45_00960</name>
</gene>
<reference evidence="5 6" key="1">
    <citation type="submission" date="2019-06" db="EMBL/GenBank/DDBJ databases">
        <title>Draft genome of Aliikangiella marina GYP-15.</title>
        <authorList>
            <person name="Wang G."/>
        </authorList>
    </citation>
    <scope>NUCLEOTIDE SEQUENCE [LARGE SCALE GENOMIC DNA]</scope>
    <source>
        <strain evidence="5 6">GYP-15</strain>
    </source>
</reference>
<dbReference type="PROSITE" id="PS50949">
    <property type="entry name" value="HTH_GNTR"/>
    <property type="match status" value="1"/>
</dbReference>
<dbReference type="Pfam" id="PF00392">
    <property type="entry name" value="GntR"/>
    <property type="match status" value="1"/>
</dbReference>
<dbReference type="InterPro" id="IPR036388">
    <property type="entry name" value="WH-like_DNA-bd_sf"/>
</dbReference>
<comment type="caution">
    <text evidence="5">The sequence shown here is derived from an EMBL/GenBank/DDBJ whole genome shotgun (WGS) entry which is preliminary data.</text>
</comment>
<dbReference type="Proteomes" id="UP000317839">
    <property type="component" value="Unassembled WGS sequence"/>
</dbReference>
<dbReference type="SUPFAM" id="SSF46785">
    <property type="entry name" value="Winged helix' DNA-binding domain"/>
    <property type="match status" value="1"/>
</dbReference>
<dbReference type="Gene3D" id="1.10.10.10">
    <property type="entry name" value="Winged helix-like DNA-binding domain superfamily/Winged helix DNA-binding domain"/>
    <property type="match status" value="1"/>
</dbReference>
<keyword evidence="3" id="KW-0804">Transcription</keyword>
<dbReference type="AlphaFoldDB" id="A0A545TK11"/>
<evidence type="ECO:0000256" key="2">
    <source>
        <dbReference type="ARBA" id="ARBA00023125"/>
    </source>
</evidence>
<dbReference type="GO" id="GO:0003677">
    <property type="term" value="F:DNA binding"/>
    <property type="evidence" value="ECO:0007669"/>
    <property type="project" value="UniProtKB-KW"/>
</dbReference>
<evidence type="ECO:0000313" key="6">
    <source>
        <dbReference type="Proteomes" id="UP000317839"/>
    </source>
</evidence>
<name>A0A545TK11_9GAMM</name>
<protein>
    <submittedName>
        <fullName evidence="5">GntR family transcriptional regulator</fullName>
    </submittedName>
</protein>
<dbReference type="CDD" id="cd07377">
    <property type="entry name" value="WHTH_GntR"/>
    <property type="match status" value="1"/>
</dbReference>
<keyword evidence="6" id="KW-1185">Reference proteome</keyword>
<dbReference type="PANTHER" id="PTHR38445">
    <property type="entry name" value="HTH-TYPE TRANSCRIPTIONAL REPRESSOR YTRA"/>
    <property type="match status" value="1"/>
</dbReference>
<dbReference type="EMBL" id="VIKR01000001">
    <property type="protein sequence ID" value="TQV77547.1"/>
    <property type="molecule type" value="Genomic_DNA"/>
</dbReference>
<feature type="domain" description="HTH gntR-type" evidence="4">
    <location>
        <begin position="1"/>
        <end position="67"/>
    </location>
</feature>
<dbReference type="SMART" id="SM00345">
    <property type="entry name" value="HTH_GNTR"/>
    <property type="match status" value="1"/>
</dbReference>
<dbReference type="InterPro" id="IPR000524">
    <property type="entry name" value="Tscrpt_reg_HTH_GntR"/>
</dbReference>
<dbReference type="PANTHER" id="PTHR38445:SF9">
    <property type="entry name" value="HTH-TYPE TRANSCRIPTIONAL REPRESSOR YTRA"/>
    <property type="match status" value="1"/>
</dbReference>
<keyword evidence="1" id="KW-0805">Transcription regulation</keyword>
<proteinExistence type="predicted"/>
<dbReference type="OrthoDB" id="9784545at2"/>
<sequence length="120" mass="13749">MYLQIIEQIKRRISIGDWPAGHKLPSIREFAVSLRVSVITVKRAYQELESEGVITTQHGKGSFVSIDSQLDEQLREKDMNQHLVEAIKIAESLGLSEKEIKLRIEQLYRQSSKPKTTNQS</sequence>
<evidence type="ECO:0000259" key="4">
    <source>
        <dbReference type="PROSITE" id="PS50949"/>
    </source>
</evidence>
<evidence type="ECO:0000256" key="3">
    <source>
        <dbReference type="ARBA" id="ARBA00023163"/>
    </source>
</evidence>